<reference evidence="3" key="1">
    <citation type="submission" date="2022-05" db="EMBL/GenBank/DDBJ databases">
        <title>Novel bacterial taxa in a minimal lignocellulolytic consortium and its capacity to transform plastics disclosed by genome-resolved metagenomics.</title>
        <authorList>
            <person name="Rodriguez C.A.D."/>
            <person name="Diaz-Garcia L."/>
            <person name="Herrera K."/>
            <person name="Tarazona N.A."/>
            <person name="Sproer C."/>
            <person name="Overmann J."/>
            <person name="Jimenez D.J."/>
        </authorList>
    </citation>
    <scope>NUCLEOTIDE SEQUENCE</scope>
    <source>
        <strain evidence="3">MAG5</strain>
    </source>
</reference>
<dbReference type="Pfam" id="PF07690">
    <property type="entry name" value="MFS_1"/>
    <property type="match status" value="1"/>
</dbReference>
<feature type="transmembrane region" description="Helical" evidence="2">
    <location>
        <begin position="297"/>
        <end position="314"/>
    </location>
</feature>
<dbReference type="KEGG" id="plig:NAG76_14190"/>
<dbReference type="GO" id="GO:0022857">
    <property type="term" value="F:transmembrane transporter activity"/>
    <property type="evidence" value="ECO:0007669"/>
    <property type="project" value="InterPro"/>
</dbReference>
<dbReference type="Proteomes" id="UP001056756">
    <property type="component" value="Chromosome"/>
</dbReference>
<evidence type="ECO:0000313" key="4">
    <source>
        <dbReference type="Proteomes" id="UP001056756"/>
    </source>
</evidence>
<dbReference type="EMBL" id="CP097899">
    <property type="protein sequence ID" value="URN92989.1"/>
    <property type="molecule type" value="Genomic_DNA"/>
</dbReference>
<keyword evidence="2" id="KW-1133">Transmembrane helix</keyword>
<proteinExistence type="predicted"/>
<feature type="transmembrane region" description="Helical" evidence="2">
    <location>
        <begin position="29"/>
        <end position="54"/>
    </location>
</feature>
<evidence type="ECO:0000313" key="3">
    <source>
        <dbReference type="EMBL" id="URN92989.1"/>
    </source>
</evidence>
<gene>
    <name evidence="3" type="ORF">NAG76_14190</name>
</gene>
<keyword evidence="2" id="KW-0472">Membrane</keyword>
<dbReference type="SUPFAM" id="SSF103473">
    <property type="entry name" value="MFS general substrate transporter"/>
    <property type="match status" value="1"/>
</dbReference>
<feature type="transmembrane region" description="Helical" evidence="2">
    <location>
        <begin position="266"/>
        <end position="285"/>
    </location>
</feature>
<dbReference type="GO" id="GO:0005886">
    <property type="term" value="C:plasma membrane"/>
    <property type="evidence" value="ECO:0007669"/>
    <property type="project" value="UniProtKB-SubCell"/>
</dbReference>
<dbReference type="InterPro" id="IPR036259">
    <property type="entry name" value="MFS_trans_sf"/>
</dbReference>
<feature type="transmembrane region" description="Helical" evidence="2">
    <location>
        <begin position="183"/>
        <end position="205"/>
    </location>
</feature>
<protein>
    <submittedName>
        <fullName evidence="3">MFS transporter</fullName>
    </submittedName>
</protein>
<feature type="transmembrane region" description="Helical" evidence="2">
    <location>
        <begin position="153"/>
        <end position="177"/>
    </location>
</feature>
<dbReference type="Gene3D" id="1.20.1250.20">
    <property type="entry name" value="MFS general substrate transporter like domains"/>
    <property type="match status" value="1"/>
</dbReference>
<comment type="subcellular location">
    <subcellularLocation>
        <location evidence="1">Cell membrane</location>
        <topology evidence="1">Multi-pass membrane protein</topology>
    </subcellularLocation>
</comment>
<keyword evidence="2" id="KW-0812">Transmembrane</keyword>
<accession>A0A9J6Z9W8</accession>
<feature type="transmembrane region" description="Helical" evidence="2">
    <location>
        <begin position="320"/>
        <end position="340"/>
    </location>
</feature>
<evidence type="ECO:0000256" key="1">
    <source>
        <dbReference type="ARBA" id="ARBA00004651"/>
    </source>
</evidence>
<organism evidence="3 4">
    <name type="scientific">Candidatus Pristimantibacillus lignocellulolyticus</name>
    <dbReference type="NCBI Taxonomy" id="2994561"/>
    <lineage>
        <taxon>Bacteria</taxon>
        <taxon>Bacillati</taxon>
        <taxon>Bacillota</taxon>
        <taxon>Bacilli</taxon>
        <taxon>Bacillales</taxon>
        <taxon>Paenibacillaceae</taxon>
        <taxon>Candidatus Pristimantibacillus</taxon>
    </lineage>
</organism>
<feature type="transmembrane region" description="Helical" evidence="2">
    <location>
        <begin position="389"/>
        <end position="409"/>
    </location>
</feature>
<feature type="transmembrane region" description="Helical" evidence="2">
    <location>
        <begin position="236"/>
        <end position="260"/>
    </location>
</feature>
<name>A0A9J6Z9W8_9BACL</name>
<dbReference type="PANTHER" id="PTHR23526:SF2">
    <property type="entry name" value="MAJOR FACILITATOR SUPERFAMILY (MFS) PROFILE DOMAIN-CONTAINING PROTEIN"/>
    <property type="match status" value="1"/>
</dbReference>
<dbReference type="AlphaFoldDB" id="A0A9J6Z9W8"/>
<dbReference type="PANTHER" id="PTHR23526">
    <property type="entry name" value="INTEGRAL MEMBRANE TRANSPORT PROTEIN-RELATED"/>
    <property type="match status" value="1"/>
</dbReference>
<evidence type="ECO:0000256" key="2">
    <source>
        <dbReference type="SAM" id="Phobius"/>
    </source>
</evidence>
<feature type="transmembrane region" description="Helical" evidence="2">
    <location>
        <begin position="66"/>
        <end position="86"/>
    </location>
</feature>
<sequence>MRQRSLIARIGQYFTNNSLSPDLRLSKDAVVSLTIHAFFQFGASMSGLFLNLYLWRLTGDFTINAVYNMINFAITPIAFAVGGLIAKRHDRMVVYRLGISFFAVFYLLVILTGEAVPHYYIVFALLNGIAGGFYWTGYLVLQYDVSTERNRIRYLAINTITFNLAGLAGPALAGLIIQQMNGLQGYILIFVFAFIMFVLAAIISLKIKATVNHHRTYYLKYVGIVMKKHLNWTAGLFSFLFLGLFQGVMLFLPNIMLFRALDREDWVGYFLVLFSAITVLMGYIISKTAKEEYIRKYIFYSTCGVVIGAFLLLIEVKLWSVVIFMIIYSICTPLITNSLTSHFYRSINTLPLKGQLKVEAVVMRELFLNVGRVCAIILLIIFASDLDSMWLPIIIILMASAQFLILVCIRKERKEVSNIKAECS</sequence>
<feature type="transmembrane region" description="Helical" evidence="2">
    <location>
        <begin position="93"/>
        <end position="113"/>
    </location>
</feature>
<feature type="transmembrane region" description="Helical" evidence="2">
    <location>
        <begin position="119"/>
        <end position="141"/>
    </location>
</feature>
<feature type="transmembrane region" description="Helical" evidence="2">
    <location>
        <begin position="361"/>
        <end position="383"/>
    </location>
</feature>
<dbReference type="InterPro" id="IPR011701">
    <property type="entry name" value="MFS"/>
</dbReference>
<dbReference type="InterPro" id="IPR052528">
    <property type="entry name" value="Sugar_transport-like"/>
</dbReference>